<dbReference type="Gene3D" id="2.40.30.160">
    <property type="match status" value="1"/>
</dbReference>
<proteinExistence type="predicted"/>
<dbReference type="EMBL" id="OU343031">
    <property type="protein sequence ID" value="CAG7601973.1"/>
    <property type="molecule type" value="Genomic_DNA"/>
</dbReference>
<keyword evidence="2" id="KW-1185">Reference proteome</keyword>
<dbReference type="InterPro" id="IPR017703">
    <property type="entry name" value="YgfZ/GCV_T_CS"/>
</dbReference>
<organism evidence="1 2">
    <name type="scientific">Candidatus Vallotiella hemipterorum</name>
    <dbReference type="NCBI Taxonomy" id="1177213"/>
    <lineage>
        <taxon>Bacteria</taxon>
        <taxon>Pseudomonadati</taxon>
        <taxon>Pseudomonadota</taxon>
        <taxon>Betaproteobacteria</taxon>
        <taxon>Burkholderiales</taxon>
        <taxon>Burkholderiaceae</taxon>
        <taxon>Candidatus Vallotiella</taxon>
    </lineage>
</organism>
<protein>
    <submittedName>
        <fullName evidence="1">tRNA-modifying protein YgfZ</fullName>
    </submittedName>
</protein>
<evidence type="ECO:0000313" key="1">
    <source>
        <dbReference type="EMBL" id="CAG7601973.1"/>
    </source>
</evidence>
<dbReference type="AlphaFoldDB" id="A0A916NME2"/>
<dbReference type="GO" id="GO:0016226">
    <property type="term" value="P:iron-sulfur cluster assembly"/>
    <property type="evidence" value="ECO:0007669"/>
    <property type="project" value="TreeGrafter"/>
</dbReference>
<dbReference type="Gene3D" id="3.30.70.1630">
    <property type="match status" value="1"/>
</dbReference>
<accession>A0A916NME2</accession>
<name>A0A916NME2_9BURK</name>
<dbReference type="PANTHER" id="PTHR22602:SF0">
    <property type="entry name" value="TRANSFERASE CAF17, MITOCHONDRIAL-RELATED"/>
    <property type="match status" value="1"/>
</dbReference>
<dbReference type="Gene3D" id="3.30.70.1400">
    <property type="entry name" value="Aminomethyltransferase beta-barrel domains"/>
    <property type="match status" value="1"/>
</dbReference>
<sequence>MNISPESIGSNHGNARHDDDAFAAHCAKQGVYMMLNKFGVIDVHGNDAANFLHSQLTNNIQTLDEDSARLAGFCSPKGRLLATLLVWRIGNAARILVSADLVEPIQKRLSMFVLRAKARLINSTNNLTVVGFAGNISESLLRCFKLLPNGVHGKINTPFSELIRVIDSDRLPRFLWIGPHGIIQETLSILDSTYQVKQADPTLWDWLDIRAGIPHVSAVTSNLFIPQMINFELIGGIDFRKGCYPGQEVIARSQYRGTIKRRTVLAHTEHAHAGVEVFHSEDPSQPCGVVVNSAAAPEGGFDCLVQIKLSALEHGSIHVGSPCGLTLYCSATNTPI</sequence>
<evidence type="ECO:0000313" key="2">
    <source>
        <dbReference type="Proteomes" id="UP000693996"/>
    </source>
</evidence>
<dbReference type="PIRSF" id="PIRSF006487">
    <property type="entry name" value="GcvT"/>
    <property type="match status" value="1"/>
</dbReference>
<dbReference type="Proteomes" id="UP000693996">
    <property type="component" value="Chromosome"/>
</dbReference>
<dbReference type="KEGG" id="vtr:MYVALT_F_02930"/>
<gene>
    <name evidence="1" type="ORF">MYVALT_F_02930</name>
</gene>
<dbReference type="InterPro" id="IPR045179">
    <property type="entry name" value="YgfZ/GcvT"/>
</dbReference>
<reference evidence="1" key="1">
    <citation type="submission" date="2021-06" db="EMBL/GenBank/DDBJ databases">
        <authorList>
            <person name="Szabo G."/>
        </authorList>
    </citation>
    <scope>NUCLEOTIDE SEQUENCE</scope>
    <source>
        <strain evidence="1">MYVALT</strain>
    </source>
</reference>
<dbReference type="PANTHER" id="PTHR22602">
    <property type="entry name" value="TRANSFERASE CAF17, MITOCHONDRIAL-RELATED"/>
    <property type="match status" value="1"/>
</dbReference>
<dbReference type="SUPFAM" id="SSF103025">
    <property type="entry name" value="Folate-binding domain"/>
    <property type="match status" value="1"/>
</dbReference>
<dbReference type="NCBIfam" id="TIGR03317">
    <property type="entry name" value="ygfZ_signature"/>
    <property type="match status" value="1"/>
</dbReference>